<keyword evidence="2" id="KW-0328">Glycosyltransferase</keyword>
<evidence type="ECO:0000256" key="3">
    <source>
        <dbReference type="ARBA" id="ARBA00022679"/>
    </source>
</evidence>
<evidence type="ECO:0000259" key="4">
    <source>
        <dbReference type="Pfam" id="PF00535"/>
    </source>
</evidence>
<dbReference type="InterPro" id="IPR001173">
    <property type="entry name" value="Glyco_trans_2-like"/>
</dbReference>
<dbReference type="OrthoDB" id="331544at2759"/>
<dbReference type="SUPFAM" id="SSF53448">
    <property type="entry name" value="Nucleotide-diphospho-sugar transferases"/>
    <property type="match status" value="1"/>
</dbReference>
<dbReference type="Pfam" id="PF00535">
    <property type="entry name" value="Glycos_transf_2"/>
    <property type="match status" value="1"/>
</dbReference>
<dbReference type="InterPro" id="IPR029044">
    <property type="entry name" value="Nucleotide-diphossugar_trans"/>
</dbReference>
<comment type="similarity">
    <text evidence="1">Belongs to the glycosyltransferase 2 family.</text>
</comment>
<keyword evidence="3 5" id="KW-0808">Transferase</keyword>
<dbReference type="PANTHER" id="PTHR43179:SF12">
    <property type="entry name" value="GALACTOFURANOSYLTRANSFERASE GLFT2"/>
    <property type="match status" value="1"/>
</dbReference>
<dbReference type="AlphaFoldDB" id="A0A9W9A2B1"/>
<keyword evidence="6" id="KW-1185">Reference proteome</keyword>
<evidence type="ECO:0000313" key="5">
    <source>
        <dbReference type="EMBL" id="KAJ4472010.1"/>
    </source>
</evidence>
<sequence>MQNQNLDTIYSFLEGEKDGLNKAERVLIDAGLMSTKTLLCNHPRGHVCKLWRDCAKVAWDDKCDYFVLMGDDVKLKDEGWMRDVHAEFSRLAKTQPGIPFGFGCVAFTDITFPGMPTFPVVHRTHLDIFNGEIILSVFINQDGDPFLYQLYRRWGCSTMIGNKISNEVGGESAARYEKKHTHDWTFGTLSSAVTTVEHWLQTRAELNGFSIPQKFLTLDVVIPCYRVDLGILDTILQLLTSDFCTTMFIIIVDDPNSPNIATLNQRHAHRPDARIRVNSVNSGASYSRNRRMEESAADWVYFLDDDIIPSPDLLLQAERIIRSNLNAVGFVGNTFFPPANTIFTAALHLSGVIFFWNIASKIPTDIHWGVTANIIARRNV</sequence>
<evidence type="ECO:0000313" key="6">
    <source>
        <dbReference type="Proteomes" id="UP001150266"/>
    </source>
</evidence>
<dbReference type="EMBL" id="JAOTPV010000021">
    <property type="protein sequence ID" value="KAJ4472010.1"/>
    <property type="molecule type" value="Genomic_DNA"/>
</dbReference>
<organism evidence="5 6">
    <name type="scientific">Lentinula aciculospora</name>
    <dbReference type="NCBI Taxonomy" id="153920"/>
    <lineage>
        <taxon>Eukaryota</taxon>
        <taxon>Fungi</taxon>
        <taxon>Dikarya</taxon>
        <taxon>Basidiomycota</taxon>
        <taxon>Agaricomycotina</taxon>
        <taxon>Agaricomycetes</taxon>
        <taxon>Agaricomycetidae</taxon>
        <taxon>Agaricales</taxon>
        <taxon>Marasmiineae</taxon>
        <taxon>Omphalotaceae</taxon>
        <taxon>Lentinula</taxon>
    </lineage>
</organism>
<gene>
    <name evidence="5" type="ORF">J3R30DRAFT_1018578</name>
</gene>
<dbReference type="GO" id="GO:0016757">
    <property type="term" value="F:glycosyltransferase activity"/>
    <property type="evidence" value="ECO:0007669"/>
    <property type="project" value="UniProtKB-KW"/>
</dbReference>
<accession>A0A9W9A2B1</accession>
<comment type="caution">
    <text evidence="5">The sequence shown here is derived from an EMBL/GenBank/DDBJ whole genome shotgun (WGS) entry which is preliminary data.</text>
</comment>
<protein>
    <submittedName>
        <fullName evidence="5">Nucleotide-diphospho-sugar transferase</fullName>
    </submittedName>
</protein>
<dbReference type="Gene3D" id="3.90.550.10">
    <property type="entry name" value="Spore Coat Polysaccharide Biosynthesis Protein SpsA, Chain A"/>
    <property type="match status" value="1"/>
</dbReference>
<proteinExistence type="inferred from homology"/>
<evidence type="ECO:0000256" key="1">
    <source>
        <dbReference type="ARBA" id="ARBA00006739"/>
    </source>
</evidence>
<feature type="domain" description="Glycosyltransferase 2-like" evidence="4">
    <location>
        <begin position="220"/>
        <end position="317"/>
    </location>
</feature>
<evidence type="ECO:0000256" key="2">
    <source>
        <dbReference type="ARBA" id="ARBA00022676"/>
    </source>
</evidence>
<dbReference type="Proteomes" id="UP001150266">
    <property type="component" value="Unassembled WGS sequence"/>
</dbReference>
<name>A0A9W9A2B1_9AGAR</name>
<reference evidence="5" key="1">
    <citation type="submission" date="2022-08" db="EMBL/GenBank/DDBJ databases">
        <title>A Global Phylogenomic Analysis of the Shiitake Genus Lentinula.</title>
        <authorList>
            <consortium name="DOE Joint Genome Institute"/>
            <person name="Sierra-Patev S."/>
            <person name="Min B."/>
            <person name="Naranjo-Ortiz M."/>
            <person name="Looney B."/>
            <person name="Konkel Z."/>
            <person name="Slot J.C."/>
            <person name="Sakamoto Y."/>
            <person name="Steenwyk J.L."/>
            <person name="Rokas A."/>
            <person name="Carro J."/>
            <person name="Camarero S."/>
            <person name="Ferreira P."/>
            <person name="Molpeceres G."/>
            <person name="Ruiz-Duenas F.J."/>
            <person name="Serrano A."/>
            <person name="Henrissat B."/>
            <person name="Drula E."/>
            <person name="Hughes K.W."/>
            <person name="Mata J.L."/>
            <person name="Ishikawa N.K."/>
            <person name="Vargas-Isla R."/>
            <person name="Ushijima S."/>
            <person name="Smith C.A."/>
            <person name="Ahrendt S."/>
            <person name="Andreopoulos W."/>
            <person name="He G."/>
            <person name="Labutti K."/>
            <person name="Lipzen A."/>
            <person name="Ng V."/>
            <person name="Riley R."/>
            <person name="Sandor L."/>
            <person name="Barry K."/>
            <person name="Martinez A.T."/>
            <person name="Xiao Y."/>
            <person name="Gibbons J.G."/>
            <person name="Terashima K."/>
            <person name="Grigoriev I.V."/>
            <person name="Hibbett D.S."/>
        </authorList>
    </citation>
    <scope>NUCLEOTIDE SEQUENCE</scope>
    <source>
        <strain evidence="5">JLM2183</strain>
    </source>
</reference>
<dbReference type="CDD" id="cd00761">
    <property type="entry name" value="Glyco_tranf_GTA_type"/>
    <property type="match status" value="1"/>
</dbReference>
<dbReference type="PANTHER" id="PTHR43179">
    <property type="entry name" value="RHAMNOSYLTRANSFERASE WBBL"/>
    <property type="match status" value="1"/>
</dbReference>